<reference evidence="6 7" key="1">
    <citation type="journal article" date="2012" name="J. Bacteriol.">
        <title>Complete Genome Sequence of Mycobacterium fortuitum subsp. fortuitum Type Strain DSM46621.</title>
        <authorList>
            <person name="Ho Y.S."/>
            <person name="Adroub S.A."/>
            <person name="Aleisa F."/>
            <person name="Mahmood H."/>
            <person name="Othoum G."/>
            <person name="Rashid F."/>
            <person name="Zaher M."/>
            <person name="Ali S."/>
            <person name="Bitter W."/>
            <person name="Pain A."/>
            <person name="Abdallah A.M."/>
        </authorList>
    </citation>
    <scope>NUCLEOTIDE SEQUENCE [LARGE SCALE GENOMIC DNA]</scope>
    <source>
        <strain evidence="7">DSM46621</strain>
    </source>
</reference>
<evidence type="ECO:0000256" key="3">
    <source>
        <dbReference type="ARBA" id="ARBA00023163"/>
    </source>
</evidence>
<evidence type="ECO:0000256" key="1">
    <source>
        <dbReference type="ARBA" id="ARBA00023015"/>
    </source>
</evidence>
<dbReference type="InterPro" id="IPR050109">
    <property type="entry name" value="HTH-type_TetR-like_transc_reg"/>
</dbReference>
<proteinExistence type="predicted"/>
<dbReference type="PRINTS" id="PR00455">
    <property type="entry name" value="HTHTETR"/>
</dbReference>
<evidence type="ECO:0000313" key="7">
    <source>
        <dbReference type="Proteomes" id="UP000006043"/>
    </source>
</evidence>
<dbReference type="Proteomes" id="UP000006043">
    <property type="component" value="Unassembled WGS sequence"/>
</dbReference>
<feature type="domain" description="HTH tetR-type" evidence="5">
    <location>
        <begin position="20"/>
        <end position="80"/>
    </location>
</feature>
<feature type="DNA-binding region" description="H-T-H motif" evidence="4">
    <location>
        <begin position="43"/>
        <end position="62"/>
    </location>
</feature>
<dbReference type="EMBL" id="ALQB01000009">
    <property type="protein sequence ID" value="EJZ15619.1"/>
    <property type="molecule type" value="Genomic_DNA"/>
</dbReference>
<dbReference type="AlphaFoldDB" id="K0VW12"/>
<evidence type="ECO:0000259" key="5">
    <source>
        <dbReference type="PROSITE" id="PS50977"/>
    </source>
</evidence>
<dbReference type="GO" id="GO:0003700">
    <property type="term" value="F:DNA-binding transcription factor activity"/>
    <property type="evidence" value="ECO:0007669"/>
    <property type="project" value="TreeGrafter"/>
</dbReference>
<comment type="caution">
    <text evidence="6">The sequence shown here is derived from an EMBL/GenBank/DDBJ whole genome shotgun (WGS) entry which is preliminary data.</text>
</comment>
<dbReference type="PANTHER" id="PTHR30055">
    <property type="entry name" value="HTH-TYPE TRANSCRIPTIONAL REGULATOR RUTR"/>
    <property type="match status" value="1"/>
</dbReference>
<dbReference type="InterPro" id="IPR001647">
    <property type="entry name" value="HTH_TetR"/>
</dbReference>
<accession>K0VW12</accession>
<keyword evidence="2 4" id="KW-0238">DNA-binding</keyword>
<dbReference type="GO" id="GO:0000976">
    <property type="term" value="F:transcription cis-regulatory region binding"/>
    <property type="evidence" value="ECO:0007669"/>
    <property type="project" value="TreeGrafter"/>
</dbReference>
<dbReference type="SUPFAM" id="SSF46689">
    <property type="entry name" value="Homeodomain-like"/>
    <property type="match status" value="1"/>
</dbReference>
<dbReference type="RefSeq" id="WP_003881572.1">
    <property type="nucleotide sequence ID" value="NZ_JH814726.1"/>
</dbReference>
<dbReference type="GeneID" id="93410849"/>
<gene>
    <name evidence="6" type="ORF">MFORT_03911</name>
</gene>
<keyword evidence="1" id="KW-0805">Transcription regulation</keyword>
<dbReference type="PANTHER" id="PTHR30055:SF234">
    <property type="entry name" value="HTH-TYPE TRANSCRIPTIONAL REGULATOR BETI"/>
    <property type="match status" value="1"/>
</dbReference>
<sequence length="203" mass="22659">MTKATPEQPGSPRRTRLEADDRRDQIVAAARDLFAQRPYEQVSTGEIAAAAGTTRTNVLYYFKSKRGLFSEIVERFSRIPEDFVVPDGHDDVAGRVRAIFEKWLDGIERNRGTYITMVRASSSSDPKVSGALRDSMRTWEQNLLRIVGLDIDEPSNHAMVRSFQALVADATMAWLESKELDKSQVLELLTNCLIAVGHSASAD</sequence>
<dbReference type="HOGENOM" id="CLU_069356_11_0_11"/>
<dbReference type="Gene3D" id="1.10.357.10">
    <property type="entry name" value="Tetracycline Repressor, domain 2"/>
    <property type="match status" value="1"/>
</dbReference>
<dbReference type="PROSITE" id="PS50977">
    <property type="entry name" value="HTH_TETR_2"/>
    <property type="match status" value="1"/>
</dbReference>
<dbReference type="PATRIC" id="fig|1214102.3.peg.782"/>
<evidence type="ECO:0000313" key="6">
    <source>
        <dbReference type="EMBL" id="EJZ15619.1"/>
    </source>
</evidence>
<evidence type="ECO:0000256" key="4">
    <source>
        <dbReference type="PROSITE-ProRule" id="PRU00335"/>
    </source>
</evidence>
<organism evidence="6 7">
    <name type="scientific">Mycolicibacterium fortuitum subsp. fortuitum DSM 46621 = ATCC 6841 = JCM 6387</name>
    <dbReference type="NCBI Taxonomy" id="1214102"/>
    <lineage>
        <taxon>Bacteria</taxon>
        <taxon>Bacillati</taxon>
        <taxon>Actinomycetota</taxon>
        <taxon>Actinomycetes</taxon>
        <taxon>Mycobacteriales</taxon>
        <taxon>Mycobacteriaceae</taxon>
        <taxon>Mycolicibacterium</taxon>
    </lineage>
</organism>
<keyword evidence="3" id="KW-0804">Transcription</keyword>
<name>K0VW12_MYCFO</name>
<dbReference type="Pfam" id="PF00440">
    <property type="entry name" value="TetR_N"/>
    <property type="match status" value="1"/>
</dbReference>
<protein>
    <submittedName>
        <fullName evidence="6">TetR family transcriptional regulator</fullName>
    </submittedName>
</protein>
<evidence type="ECO:0000256" key="2">
    <source>
        <dbReference type="ARBA" id="ARBA00023125"/>
    </source>
</evidence>
<dbReference type="InterPro" id="IPR009057">
    <property type="entry name" value="Homeodomain-like_sf"/>
</dbReference>